<keyword evidence="3" id="KW-1185">Reference proteome</keyword>
<dbReference type="RefSeq" id="WP_018026093.1">
    <property type="nucleotide sequence ID" value="NZ_JRNI01000010.1"/>
</dbReference>
<dbReference type="PANTHER" id="PTHR34703">
    <property type="entry name" value="ANTIPORTER SUBUNIT MNHG2-RELATED"/>
    <property type="match status" value="1"/>
</dbReference>
<organism evidence="2 3">
    <name type="scientific">Oligella urethralis DNF00040</name>
    <dbReference type="NCBI Taxonomy" id="1401065"/>
    <lineage>
        <taxon>Bacteria</taxon>
        <taxon>Pseudomonadati</taxon>
        <taxon>Pseudomonadota</taxon>
        <taxon>Betaproteobacteria</taxon>
        <taxon>Burkholderiales</taxon>
        <taxon>Alcaligenaceae</taxon>
        <taxon>Oligella</taxon>
    </lineage>
</organism>
<sequence length="108" mass="12412">MTHDIPLWIEITASILIILSGIITLIGNIGLVNLLYFRKRIHAPTLGNSLGLWFLMVASMLISYVLGDRRFFHEMLVVIFIFMTSPISWTLLMRSYVLTQARQDTEDL</sequence>
<comment type="caution">
    <text evidence="2">The sequence shown here is derived from an EMBL/GenBank/DDBJ whole genome shotgun (WGS) entry which is preliminary data.</text>
</comment>
<name>A0A095ZAZ6_9BURK</name>
<evidence type="ECO:0000313" key="3">
    <source>
        <dbReference type="Proteomes" id="UP000029629"/>
    </source>
</evidence>
<keyword evidence="1" id="KW-1133">Transmembrane helix</keyword>
<reference evidence="2 3" key="1">
    <citation type="submission" date="2014-07" db="EMBL/GenBank/DDBJ databases">
        <authorList>
            <person name="McCorrison J."/>
            <person name="Sanka R."/>
            <person name="Torralba M."/>
            <person name="Gillis M."/>
            <person name="Haft D.H."/>
            <person name="Methe B."/>
            <person name="Sutton G."/>
            <person name="Nelson K.E."/>
        </authorList>
    </citation>
    <scope>NUCLEOTIDE SEQUENCE [LARGE SCALE GENOMIC DNA]</scope>
    <source>
        <strain evidence="2 3">DNF00040</strain>
    </source>
</reference>
<dbReference type="Proteomes" id="UP000029629">
    <property type="component" value="Unassembled WGS sequence"/>
</dbReference>
<feature type="transmembrane region" description="Helical" evidence="1">
    <location>
        <begin position="72"/>
        <end position="92"/>
    </location>
</feature>
<accession>A0A095ZAZ6</accession>
<dbReference type="AlphaFoldDB" id="A0A095ZAZ6"/>
<dbReference type="GO" id="GO:0015385">
    <property type="term" value="F:sodium:proton antiporter activity"/>
    <property type="evidence" value="ECO:0007669"/>
    <property type="project" value="TreeGrafter"/>
</dbReference>
<keyword evidence="1" id="KW-0472">Membrane</keyword>
<dbReference type="EMBL" id="JRNI01000010">
    <property type="protein sequence ID" value="KGF31793.1"/>
    <property type="molecule type" value="Genomic_DNA"/>
</dbReference>
<evidence type="ECO:0000313" key="2">
    <source>
        <dbReference type="EMBL" id="KGF31793.1"/>
    </source>
</evidence>
<proteinExistence type="predicted"/>
<feature type="transmembrane region" description="Helical" evidence="1">
    <location>
        <begin position="12"/>
        <end position="37"/>
    </location>
</feature>
<dbReference type="OrthoDB" id="9813804at2"/>
<dbReference type="InterPro" id="IPR005133">
    <property type="entry name" value="PhaG_MnhG_YufB"/>
</dbReference>
<dbReference type="GeneID" id="93428123"/>
<keyword evidence="1" id="KW-0812">Transmembrane</keyword>
<gene>
    <name evidence="2" type="ORF">HMPREF2130_01930</name>
</gene>
<dbReference type="PANTHER" id="PTHR34703:SF1">
    <property type="entry name" value="ANTIPORTER SUBUNIT MNHG2-RELATED"/>
    <property type="match status" value="1"/>
</dbReference>
<dbReference type="Pfam" id="PF03334">
    <property type="entry name" value="PhaG_MnhG_YufB"/>
    <property type="match status" value="1"/>
</dbReference>
<feature type="transmembrane region" description="Helical" evidence="1">
    <location>
        <begin position="49"/>
        <end position="66"/>
    </location>
</feature>
<dbReference type="eggNOG" id="COG1320">
    <property type="taxonomic scope" value="Bacteria"/>
</dbReference>
<protein>
    <submittedName>
        <fullName evidence="2">Sodium:proton antiporter</fullName>
    </submittedName>
</protein>
<evidence type="ECO:0000256" key="1">
    <source>
        <dbReference type="SAM" id="Phobius"/>
    </source>
</evidence>